<dbReference type="Proteomes" id="UP000199331">
    <property type="component" value="Unassembled WGS sequence"/>
</dbReference>
<evidence type="ECO:0000313" key="2">
    <source>
        <dbReference type="EMBL" id="SFP36965.1"/>
    </source>
</evidence>
<feature type="domain" description="N-acetyltransferase" evidence="1">
    <location>
        <begin position="1"/>
        <end position="150"/>
    </location>
</feature>
<gene>
    <name evidence="2" type="ORF">SAMN04488060_2609</name>
</gene>
<keyword evidence="2" id="KW-0808">Transferase</keyword>
<dbReference type="STRING" id="604088.SAMN04488060_2609"/>
<dbReference type="PROSITE" id="PS51186">
    <property type="entry name" value="GNAT"/>
    <property type="match status" value="1"/>
</dbReference>
<evidence type="ECO:0000259" key="1">
    <source>
        <dbReference type="PROSITE" id="PS51186"/>
    </source>
</evidence>
<sequence>MNDLDKAMAVMDAAFDPYWREAWTRRQVEDSLALSSGFMILMDDAGQYPSEVRPAAGFVLARKVLDEVELLLIGVRPEYRGRGLGGKLIAEFLQKSARMGAANVFLEVRANNPAEKVYRSAGFEPIGRRKDYYRTTDGTKIDAVTFGRAL</sequence>
<accession>A0A1I5PSH8</accession>
<dbReference type="Gene3D" id="3.40.630.30">
    <property type="match status" value="1"/>
</dbReference>
<keyword evidence="3" id="KW-1185">Reference proteome</keyword>
<dbReference type="PANTHER" id="PTHR43617:SF35">
    <property type="entry name" value="[RIBOSOMAL PROTEIN BS18]-ALANINE N-ACETYLTRANSFERASE"/>
    <property type="match status" value="1"/>
</dbReference>
<dbReference type="InterPro" id="IPR050276">
    <property type="entry name" value="MshD_Acetyltransferase"/>
</dbReference>
<dbReference type="PANTHER" id="PTHR43617">
    <property type="entry name" value="L-AMINO ACID N-ACETYLTRANSFERASE"/>
    <property type="match status" value="1"/>
</dbReference>
<dbReference type="InterPro" id="IPR016181">
    <property type="entry name" value="Acyl_CoA_acyltransferase"/>
</dbReference>
<dbReference type="GO" id="GO:0008999">
    <property type="term" value="F:protein-N-terminal-alanine acetyltransferase activity"/>
    <property type="evidence" value="ECO:0007669"/>
    <property type="project" value="TreeGrafter"/>
</dbReference>
<dbReference type="SUPFAM" id="SSF55729">
    <property type="entry name" value="Acyl-CoA N-acyltransferases (Nat)"/>
    <property type="match status" value="1"/>
</dbReference>
<protein>
    <submittedName>
        <fullName evidence="2">Ribosomal-protein-alanine N-acetyltransferase</fullName>
    </submittedName>
</protein>
<dbReference type="RefSeq" id="WP_090482548.1">
    <property type="nucleotide sequence ID" value="NZ_FOWZ01000004.1"/>
</dbReference>
<proteinExistence type="predicted"/>
<reference evidence="3" key="1">
    <citation type="submission" date="2016-10" db="EMBL/GenBank/DDBJ databases">
        <authorList>
            <person name="Varghese N."/>
            <person name="Submissions S."/>
        </authorList>
    </citation>
    <scope>NUCLEOTIDE SEQUENCE [LARGE SCALE GENOMIC DNA]</scope>
    <source>
        <strain evidence="3">CGMCC 1.7715</strain>
    </source>
</reference>
<name>A0A1I5PSH8_9SPHN</name>
<evidence type="ECO:0000313" key="3">
    <source>
        <dbReference type="Proteomes" id="UP000199331"/>
    </source>
</evidence>
<organism evidence="2 3">
    <name type="scientific">Qipengyuania nanhaisediminis</name>
    <dbReference type="NCBI Taxonomy" id="604088"/>
    <lineage>
        <taxon>Bacteria</taxon>
        <taxon>Pseudomonadati</taxon>
        <taxon>Pseudomonadota</taxon>
        <taxon>Alphaproteobacteria</taxon>
        <taxon>Sphingomonadales</taxon>
        <taxon>Erythrobacteraceae</taxon>
        <taxon>Qipengyuania</taxon>
    </lineage>
</organism>
<dbReference type="CDD" id="cd04301">
    <property type="entry name" value="NAT_SF"/>
    <property type="match status" value="1"/>
</dbReference>
<dbReference type="AlphaFoldDB" id="A0A1I5PSH8"/>
<dbReference type="EMBL" id="FOWZ01000004">
    <property type="protein sequence ID" value="SFP36965.1"/>
    <property type="molecule type" value="Genomic_DNA"/>
</dbReference>
<dbReference type="OrthoDB" id="9804026at2"/>
<dbReference type="InterPro" id="IPR000182">
    <property type="entry name" value="GNAT_dom"/>
</dbReference>
<dbReference type="Pfam" id="PF00583">
    <property type="entry name" value="Acetyltransf_1"/>
    <property type="match status" value="1"/>
</dbReference>